<dbReference type="Pfam" id="PF00462">
    <property type="entry name" value="Glutaredoxin"/>
    <property type="match status" value="1"/>
</dbReference>
<keyword evidence="2" id="KW-0411">Iron-sulfur</keyword>
<evidence type="ECO:0000259" key="5">
    <source>
        <dbReference type="Pfam" id="PF00462"/>
    </source>
</evidence>
<proteinExistence type="inferred from homology"/>
<evidence type="ECO:0000313" key="7">
    <source>
        <dbReference type="Proteomes" id="UP001054857"/>
    </source>
</evidence>
<keyword evidence="3" id="KW-0676">Redox-active center</keyword>
<dbReference type="InterPro" id="IPR002109">
    <property type="entry name" value="Glutaredoxin"/>
</dbReference>
<name>A0AAD3HMU7_9CHLO</name>
<sequence length="211" mass="23233">MSSISLRQPSCVARQATGAALPLPRIRTCSTSYSPRFNGVIAAPNRSGAPISRRAIRVSAASGMSPELKRSIDEFISANKIVVFMKGTRQFPQCGFSNTVVQILNTLGVPYETVNILEDERLRSGMKEYSQWPTFPQRCVSHPTLSYGTPPGVHQRGVLRRLRHHDRGLPVGPAEGAAGGGPQLVMKHGRTGNWGWRRKDEEQERRSASRA</sequence>
<evidence type="ECO:0000256" key="2">
    <source>
        <dbReference type="ARBA" id="ARBA00022714"/>
    </source>
</evidence>
<reference evidence="6 7" key="1">
    <citation type="journal article" date="2021" name="Sci. Rep.">
        <title>Genome sequencing of the multicellular alga Astrephomene provides insights into convergent evolution of germ-soma differentiation.</title>
        <authorList>
            <person name="Yamashita S."/>
            <person name="Yamamoto K."/>
            <person name="Matsuzaki R."/>
            <person name="Suzuki S."/>
            <person name="Yamaguchi H."/>
            <person name="Hirooka S."/>
            <person name="Minakuchi Y."/>
            <person name="Miyagishima S."/>
            <person name="Kawachi M."/>
            <person name="Toyoda A."/>
            <person name="Nozaki H."/>
        </authorList>
    </citation>
    <scope>NUCLEOTIDE SEQUENCE [LARGE SCALE GENOMIC DNA]</scope>
    <source>
        <strain evidence="6 7">NIES-4017</strain>
    </source>
</reference>
<evidence type="ECO:0000256" key="4">
    <source>
        <dbReference type="SAM" id="MobiDB-lite"/>
    </source>
</evidence>
<gene>
    <name evidence="6" type="ORF">Agub_g8889</name>
</gene>
<dbReference type="PROSITE" id="PS51354">
    <property type="entry name" value="GLUTAREDOXIN_2"/>
    <property type="match status" value="1"/>
</dbReference>
<dbReference type="GO" id="GO:0051537">
    <property type="term" value="F:2 iron, 2 sulfur cluster binding"/>
    <property type="evidence" value="ECO:0007669"/>
    <property type="project" value="UniProtKB-KW"/>
</dbReference>
<dbReference type="InterPro" id="IPR036249">
    <property type="entry name" value="Thioredoxin-like_sf"/>
</dbReference>
<dbReference type="PANTHER" id="PTHR10293:SF72">
    <property type="entry name" value="MONOTHIOL GLUTAREDOXIN-S14, CHLOROPLASTIC"/>
    <property type="match status" value="1"/>
</dbReference>
<dbReference type="InterPro" id="IPR004480">
    <property type="entry name" value="Monothiol_GRX-rel"/>
</dbReference>
<keyword evidence="7" id="KW-1185">Reference proteome</keyword>
<dbReference type="EMBL" id="BMAR01000017">
    <property type="protein sequence ID" value="GFR47209.1"/>
    <property type="molecule type" value="Genomic_DNA"/>
</dbReference>
<comment type="similarity">
    <text evidence="1">Belongs to the glutaredoxin family. CGFS subfamily.</text>
</comment>
<dbReference type="Gene3D" id="3.40.30.10">
    <property type="entry name" value="Glutaredoxin"/>
    <property type="match status" value="1"/>
</dbReference>
<evidence type="ECO:0000256" key="1">
    <source>
        <dbReference type="ARBA" id="ARBA00008983"/>
    </source>
</evidence>
<accession>A0AAD3HMU7</accession>
<feature type="domain" description="Glutaredoxin" evidence="5">
    <location>
        <begin position="81"/>
        <end position="137"/>
    </location>
</feature>
<keyword evidence="2" id="KW-0479">Metal-binding</keyword>
<keyword evidence="2" id="KW-0001">2Fe-2S</keyword>
<dbReference type="SUPFAM" id="SSF52833">
    <property type="entry name" value="Thioredoxin-like"/>
    <property type="match status" value="1"/>
</dbReference>
<protein>
    <recommendedName>
        <fullName evidence="5">Glutaredoxin domain-containing protein</fullName>
    </recommendedName>
</protein>
<feature type="compositionally biased region" description="Basic and acidic residues" evidence="4">
    <location>
        <begin position="197"/>
        <end position="211"/>
    </location>
</feature>
<dbReference type="PANTHER" id="PTHR10293">
    <property type="entry name" value="GLUTAREDOXIN FAMILY MEMBER"/>
    <property type="match status" value="1"/>
</dbReference>
<organism evidence="6 7">
    <name type="scientific">Astrephomene gubernaculifera</name>
    <dbReference type="NCBI Taxonomy" id="47775"/>
    <lineage>
        <taxon>Eukaryota</taxon>
        <taxon>Viridiplantae</taxon>
        <taxon>Chlorophyta</taxon>
        <taxon>core chlorophytes</taxon>
        <taxon>Chlorophyceae</taxon>
        <taxon>CS clade</taxon>
        <taxon>Chlamydomonadales</taxon>
        <taxon>Astrephomenaceae</taxon>
        <taxon>Astrephomene</taxon>
    </lineage>
</organism>
<evidence type="ECO:0000313" key="6">
    <source>
        <dbReference type="EMBL" id="GFR47209.1"/>
    </source>
</evidence>
<feature type="region of interest" description="Disordered" evidence="4">
    <location>
        <begin position="167"/>
        <end position="211"/>
    </location>
</feature>
<dbReference type="Proteomes" id="UP001054857">
    <property type="component" value="Unassembled WGS sequence"/>
</dbReference>
<evidence type="ECO:0000256" key="3">
    <source>
        <dbReference type="ARBA" id="ARBA00023284"/>
    </source>
</evidence>
<comment type="caution">
    <text evidence="6">The sequence shown here is derived from an EMBL/GenBank/DDBJ whole genome shotgun (WGS) entry which is preliminary data.</text>
</comment>
<dbReference type="AlphaFoldDB" id="A0AAD3HMU7"/>
<keyword evidence="2" id="KW-0408">Iron</keyword>